<dbReference type="PANTHER" id="PTHR10695:SF46">
    <property type="entry name" value="BIFUNCTIONAL COENZYME A SYNTHASE-RELATED"/>
    <property type="match status" value="1"/>
</dbReference>
<proteinExistence type="inferred from homology"/>
<feature type="non-terminal residue" evidence="3">
    <location>
        <position position="170"/>
    </location>
</feature>
<dbReference type="SUPFAM" id="SSF52540">
    <property type="entry name" value="P-loop containing nucleoside triphosphate hydrolases"/>
    <property type="match status" value="1"/>
</dbReference>
<evidence type="ECO:0000256" key="2">
    <source>
        <dbReference type="ARBA" id="ARBA00022840"/>
    </source>
</evidence>
<organism evidence="3">
    <name type="scientific">marine metagenome</name>
    <dbReference type="NCBI Taxonomy" id="408172"/>
    <lineage>
        <taxon>unclassified sequences</taxon>
        <taxon>metagenomes</taxon>
        <taxon>ecological metagenomes</taxon>
    </lineage>
</organism>
<dbReference type="InterPro" id="IPR001977">
    <property type="entry name" value="Depp_CoAkinase"/>
</dbReference>
<dbReference type="Gene3D" id="3.40.50.300">
    <property type="entry name" value="P-loop containing nucleotide triphosphate hydrolases"/>
    <property type="match status" value="1"/>
</dbReference>
<dbReference type="GO" id="GO:0005524">
    <property type="term" value="F:ATP binding"/>
    <property type="evidence" value="ECO:0007669"/>
    <property type="project" value="UniProtKB-KW"/>
</dbReference>
<dbReference type="GO" id="GO:0004140">
    <property type="term" value="F:dephospho-CoA kinase activity"/>
    <property type="evidence" value="ECO:0007669"/>
    <property type="project" value="InterPro"/>
</dbReference>
<dbReference type="Pfam" id="PF01121">
    <property type="entry name" value="CoaE"/>
    <property type="match status" value="1"/>
</dbReference>
<dbReference type="PANTHER" id="PTHR10695">
    <property type="entry name" value="DEPHOSPHO-COA KINASE-RELATED"/>
    <property type="match status" value="1"/>
</dbReference>
<reference evidence="3" key="1">
    <citation type="submission" date="2018-05" db="EMBL/GenBank/DDBJ databases">
        <authorList>
            <person name="Lanie J.A."/>
            <person name="Ng W.-L."/>
            <person name="Kazmierczak K.M."/>
            <person name="Andrzejewski T.M."/>
            <person name="Davidsen T.M."/>
            <person name="Wayne K.J."/>
            <person name="Tettelin H."/>
            <person name="Glass J.I."/>
            <person name="Rusch D."/>
            <person name="Podicherti R."/>
            <person name="Tsui H.-C.T."/>
            <person name="Winkler M.E."/>
        </authorList>
    </citation>
    <scope>NUCLEOTIDE SEQUENCE</scope>
</reference>
<sequence>VGLTGSIGTGKSTTAAMFKEHDFGVYNADDAVHYIYENDLNVIDKIEELFPGTRENNKVNRKLLRNILNEQPEKFKKLESVVHPVTRQYQITYIEKLIEEKKFGCILDIPLLFETGGDRYVDASIVVIASEDKQRERVVDERQISMEVFNILKKQQMPDQEKLKKANFII</sequence>
<dbReference type="PROSITE" id="PS51219">
    <property type="entry name" value="DPCK"/>
    <property type="match status" value="1"/>
</dbReference>
<evidence type="ECO:0000313" key="3">
    <source>
        <dbReference type="EMBL" id="SVE55458.1"/>
    </source>
</evidence>
<accession>A0A383EH84</accession>
<feature type="non-terminal residue" evidence="3">
    <location>
        <position position="1"/>
    </location>
</feature>
<evidence type="ECO:0000256" key="1">
    <source>
        <dbReference type="ARBA" id="ARBA00022741"/>
    </source>
</evidence>
<dbReference type="GO" id="GO:0015937">
    <property type="term" value="P:coenzyme A biosynthetic process"/>
    <property type="evidence" value="ECO:0007669"/>
    <property type="project" value="InterPro"/>
</dbReference>
<protein>
    <recommendedName>
        <fullName evidence="4">Dephospho-CoA kinase</fullName>
    </recommendedName>
</protein>
<keyword evidence="2" id="KW-0067">ATP-binding</keyword>
<dbReference type="AlphaFoldDB" id="A0A383EH84"/>
<dbReference type="CDD" id="cd02022">
    <property type="entry name" value="DPCK"/>
    <property type="match status" value="1"/>
</dbReference>
<dbReference type="EMBL" id="UINC01225404">
    <property type="protein sequence ID" value="SVE55458.1"/>
    <property type="molecule type" value="Genomic_DNA"/>
</dbReference>
<name>A0A383EH84_9ZZZZ</name>
<dbReference type="HAMAP" id="MF_00376">
    <property type="entry name" value="Dephospho_CoA_kinase"/>
    <property type="match status" value="1"/>
</dbReference>
<gene>
    <name evidence="3" type="ORF">METZ01_LOCUS508312</name>
</gene>
<evidence type="ECO:0008006" key="4">
    <source>
        <dbReference type="Google" id="ProtNLM"/>
    </source>
</evidence>
<keyword evidence="1" id="KW-0547">Nucleotide-binding</keyword>
<dbReference type="InterPro" id="IPR027417">
    <property type="entry name" value="P-loop_NTPase"/>
</dbReference>
<dbReference type="NCBIfam" id="TIGR00152">
    <property type="entry name" value="dephospho-CoA kinase"/>
    <property type="match status" value="1"/>
</dbReference>